<feature type="domain" description="Fibronectin-III type-like" evidence="1">
    <location>
        <begin position="325"/>
        <end position="400"/>
    </location>
</feature>
<dbReference type="Pfam" id="PF23375">
    <property type="entry name" value="DUF7094"/>
    <property type="match status" value="1"/>
</dbReference>
<evidence type="ECO:0000259" key="1">
    <source>
        <dbReference type="Pfam" id="PF23374"/>
    </source>
</evidence>
<keyword evidence="5" id="KW-1185">Reference proteome</keyword>
<name>A0A1I6KEH4_9EURY</name>
<feature type="domain" description="DUF7096" evidence="3">
    <location>
        <begin position="7"/>
        <end position="204"/>
    </location>
</feature>
<dbReference type="InterPro" id="IPR055520">
    <property type="entry name" value="DUF7094"/>
</dbReference>
<dbReference type="AlphaFoldDB" id="A0A1I6KEH4"/>
<dbReference type="EMBL" id="FOZK01000001">
    <property type="protein sequence ID" value="SFR89639.1"/>
    <property type="molecule type" value="Genomic_DNA"/>
</dbReference>
<dbReference type="Proteomes" id="UP000199062">
    <property type="component" value="Unassembled WGS sequence"/>
</dbReference>
<evidence type="ECO:0000313" key="5">
    <source>
        <dbReference type="Proteomes" id="UP000199062"/>
    </source>
</evidence>
<evidence type="ECO:0000313" key="4">
    <source>
        <dbReference type="EMBL" id="SFR89639.1"/>
    </source>
</evidence>
<accession>A0A1I6KEH4</accession>
<organism evidence="4 5">
    <name type="scientific">Halomicrobium zhouii</name>
    <dbReference type="NCBI Taxonomy" id="767519"/>
    <lineage>
        <taxon>Archaea</taxon>
        <taxon>Methanobacteriati</taxon>
        <taxon>Methanobacteriota</taxon>
        <taxon>Stenosarchaea group</taxon>
        <taxon>Halobacteria</taxon>
        <taxon>Halobacteriales</taxon>
        <taxon>Haloarculaceae</taxon>
        <taxon>Halomicrobium</taxon>
    </lineage>
</organism>
<dbReference type="OrthoDB" id="201701at2157"/>
<reference evidence="4 5" key="1">
    <citation type="submission" date="2016-10" db="EMBL/GenBank/DDBJ databases">
        <authorList>
            <person name="de Groot N.N."/>
        </authorList>
    </citation>
    <scope>NUCLEOTIDE SEQUENCE [LARGE SCALE GENOMIC DNA]</scope>
    <source>
        <strain evidence="4 5">CGMCC 1.10457</strain>
    </source>
</reference>
<dbReference type="Pfam" id="PF23379">
    <property type="entry name" value="DUF7096"/>
    <property type="match status" value="1"/>
</dbReference>
<dbReference type="STRING" id="767519.SAMN05216559_0664"/>
<sequence>MRRSSVLLVSLLLLVGGAFAPLGAGADDAAQASPLIVSMDNTSNYLTVPANEVTTTGTTVDGLSLATAIDGDTTGMQSEFIRISFERSFESAANDTEKTAAIRNAADSVERRQQALERRDRAAVSAYANGSMTAAEFTRERARIHRAAAKLRTTIQHVDTVARADDNYSPSARMRVRLADIGGELEVLQGPASEHVSRAASGETPGQMIYAETSGEGYTLAYVTDDSYVRETYLGAERDENATDAFTEADVPRGNAARLRGYELYPWVTNHSLSPAIQGLGRTGIYRFTADFTDGELTAYIDGGTTNVFRESQRHKLSAMPVSNTITAHNDSLDMRVNKTYESGPLHVDLSHNETSVPANATVTVNGEPVGHTGSDGSLWLVEPRGPDRITATTEDNETVSVYLPD</sequence>
<feature type="domain" description="DUF7094" evidence="2">
    <location>
        <begin position="210"/>
        <end position="321"/>
    </location>
</feature>
<evidence type="ECO:0000259" key="3">
    <source>
        <dbReference type="Pfam" id="PF23379"/>
    </source>
</evidence>
<dbReference type="InterPro" id="IPR055522">
    <property type="entry name" value="DUF7096"/>
</dbReference>
<gene>
    <name evidence="4" type="ORF">SAMN05216559_0664</name>
</gene>
<evidence type="ECO:0000259" key="2">
    <source>
        <dbReference type="Pfam" id="PF23375"/>
    </source>
</evidence>
<dbReference type="InterPro" id="IPR056397">
    <property type="entry name" value="Fn3_arc"/>
</dbReference>
<dbReference type="RefSeq" id="WP_089813845.1">
    <property type="nucleotide sequence ID" value="NZ_FOZK01000001.1"/>
</dbReference>
<dbReference type="Pfam" id="PF23374">
    <property type="entry name" value="Fn3_arc"/>
    <property type="match status" value="1"/>
</dbReference>
<proteinExistence type="predicted"/>
<protein>
    <submittedName>
        <fullName evidence="4">Uncharacterized protein</fullName>
    </submittedName>
</protein>